<proteinExistence type="predicted"/>
<accession>A0A164QGI5</accession>
<dbReference type="EMBL" id="KV419426">
    <property type="protein sequence ID" value="KZS89640.1"/>
    <property type="molecule type" value="Genomic_DNA"/>
</dbReference>
<evidence type="ECO:0000313" key="1">
    <source>
        <dbReference type="EMBL" id="KZS89640.1"/>
    </source>
</evidence>
<organism evidence="1 2">
    <name type="scientific">Sistotremastrum niveocremeum HHB9708</name>
    <dbReference type="NCBI Taxonomy" id="1314777"/>
    <lineage>
        <taxon>Eukaryota</taxon>
        <taxon>Fungi</taxon>
        <taxon>Dikarya</taxon>
        <taxon>Basidiomycota</taxon>
        <taxon>Agaricomycotina</taxon>
        <taxon>Agaricomycetes</taxon>
        <taxon>Sistotremastrales</taxon>
        <taxon>Sistotremastraceae</taxon>
        <taxon>Sertulicium</taxon>
        <taxon>Sertulicium niveocremeum</taxon>
    </lineage>
</organism>
<keyword evidence="2" id="KW-1185">Reference proteome</keyword>
<sequence length="247" mass="27693">MGLMSRLSGCAALAFRLIAISDSGNLKRAIVLLVSADGLSKHPPSPEYHESLKLRFDNYSTLVRPPPILLRRRPRASNPHHINSDLIKAAQQPSNFVDVYGAPQAFPSPAFNIRRSTFNRVIKSLNDESKFWLGAGAGAGEATTSRATRVNVRMRAFENLKESMTKDSLHALPGEVHASKLYQEQNADTSGDRVNYTIFQACVKDHPTECSSMMYHVQDERHGIHGRLKIWAGRDLWDERKINPKFD</sequence>
<name>A0A164QGI5_9AGAM</name>
<reference evidence="1 2" key="1">
    <citation type="journal article" date="2016" name="Mol. Biol. Evol.">
        <title>Comparative Genomics of Early-Diverging Mushroom-Forming Fungi Provides Insights into the Origins of Lignocellulose Decay Capabilities.</title>
        <authorList>
            <person name="Nagy L.G."/>
            <person name="Riley R."/>
            <person name="Tritt A."/>
            <person name="Adam C."/>
            <person name="Daum C."/>
            <person name="Floudas D."/>
            <person name="Sun H."/>
            <person name="Yadav J.S."/>
            <person name="Pangilinan J."/>
            <person name="Larsson K.H."/>
            <person name="Matsuura K."/>
            <person name="Barry K."/>
            <person name="Labutti K."/>
            <person name="Kuo R."/>
            <person name="Ohm R.A."/>
            <person name="Bhattacharya S.S."/>
            <person name="Shirouzu T."/>
            <person name="Yoshinaga Y."/>
            <person name="Martin F.M."/>
            <person name="Grigoriev I.V."/>
            <person name="Hibbett D.S."/>
        </authorList>
    </citation>
    <scope>NUCLEOTIDE SEQUENCE [LARGE SCALE GENOMIC DNA]</scope>
    <source>
        <strain evidence="1 2">HHB9708</strain>
    </source>
</reference>
<dbReference type="Proteomes" id="UP000076722">
    <property type="component" value="Unassembled WGS sequence"/>
</dbReference>
<evidence type="ECO:0000313" key="2">
    <source>
        <dbReference type="Proteomes" id="UP000076722"/>
    </source>
</evidence>
<dbReference type="AlphaFoldDB" id="A0A164QGI5"/>
<gene>
    <name evidence="1" type="ORF">SISNIDRAFT_552006</name>
</gene>
<protein>
    <submittedName>
        <fullName evidence="1">Uncharacterized protein</fullName>
    </submittedName>
</protein>